<feature type="transmembrane region" description="Helical" evidence="1">
    <location>
        <begin position="182"/>
        <end position="204"/>
    </location>
</feature>
<keyword evidence="1" id="KW-0812">Transmembrane</keyword>
<dbReference type="InterPro" id="IPR040884">
    <property type="entry name" value="SLATT_1"/>
</dbReference>
<proteinExistence type="predicted"/>
<feature type="transmembrane region" description="Helical" evidence="1">
    <location>
        <begin position="26"/>
        <end position="44"/>
    </location>
</feature>
<dbReference type="NCBIfam" id="NF033634">
    <property type="entry name" value="SLATT_1"/>
    <property type="match status" value="1"/>
</dbReference>
<sequence>MALEYPSLYSSADKLSNRTQALYKRIFKWHTVCLVAFCIIFSMFKEIPVGKIISAILILISFVLNIFLTFDDKNTVWYTARALAESVKTMTWRFVMRAEPFDNNNAQVLFTRHLGDLLKQNQNVSQQMLTELDQHAVISESMKTLRSATLAHRKSFYLNNRIKEQLNWYSEKARLNRRGSKFWYGLFFLNHLILIVCFFFYLIIPSLHTLIIDTAPTIAGAILSWLQIQRYRDLTSAYNLTANEITLIRGAIYDVKTQEQFSLFVSDAESAFSREHTQWAARKDN</sequence>
<dbReference type="PATRIC" id="fig|869212.3.peg.1487"/>
<dbReference type="Pfam" id="PF18181">
    <property type="entry name" value="SLATT_1"/>
    <property type="match status" value="1"/>
</dbReference>
<dbReference type="RefSeq" id="WP_014802657.1">
    <property type="nucleotide sequence ID" value="NC_018020.1"/>
</dbReference>
<keyword evidence="1" id="KW-1133">Transmembrane helix</keyword>
<dbReference type="EMBL" id="CP002959">
    <property type="protein sequence ID" value="AFM12143.1"/>
    <property type="molecule type" value="Genomic_DNA"/>
</dbReference>
<dbReference type="OrthoDB" id="9806639at2"/>
<feature type="transmembrane region" description="Helical" evidence="1">
    <location>
        <begin position="210"/>
        <end position="228"/>
    </location>
</feature>
<evidence type="ECO:0000259" key="2">
    <source>
        <dbReference type="Pfam" id="PF18181"/>
    </source>
</evidence>
<dbReference type="Proteomes" id="UP000006048">
    <property type="component" value="Chromosome"/>
</dbReference>
<evidence type="ECO:0000313" key="5">
    <source>
        <dbReference type="Proteomes" id="UP000006048"/>
    </source>
</evidence>
<dbReference type="KEGG" id="tpx:Turpa_1495"/>
<dbReference type="HOGENOM" id="CLU_080176_0_0_12"/>
<evidence type="ECO:0000256" key="1">
    <source>
        <dbReference type="SAM" id="Phobius"/>
    </source>
</evidence>
<dbReference type="AlphaFoldDB" id="I4B4D6"/>
<protein>
    <submittedName>
        <fullName evidence="4">Anthranilate synthase component I</fullName>
    </submittedName>
</protein>
<feature type="domain" description="SMODS and SLOG-associating 2TM effector" evidence="3">
    <location>
        <begin position="6"/>
        <end position="154"/>
    </location>
</feature>
<dbReference type="InterPro" id="IPR041116">
    <property type="entry name" value="SLATT_3"/>
</dbReference>
<evidence type="ECO:0000259" key="3">
    <source>
        <dbReference type="Pfam" id="PF18184"/>
    </source>
</evidence>
<feature type="domain" description="SMODS and SLOG-associating 2TM effector" evidence="2">
    <location>
        <begin position="157"/>
        <end position="279"/>
    </location>
</feature>
<dbReference type="NCBIfam" id="NF033610">
    <property type="entry name" value="SLATT_3"/>
    <property type="match status" value="1"/>
</dbReference>
<keyword evidence="5" id="KW-1185">Reference proteome</keyword>
<name>I4B4D6_TURPD</name>
<reference evidence="4 5" key="1">
    <citation type="submission" date="2012-06" db="EMBL/GenBank/DDBJ databases">
        <title>The complete chromosome of genome of Turneriella parva DSM 21527.</title>
        <authorList>
            <consortium name="US DOE Joint Genome Institute (JGI-PGF)"/>
            <person name="Lucas S."/>
            <person name="Han J."/>
            <person name="Lapidus A."/>
            <person name="Bruce D."/>
            <person name="Goodwin L."/>
            <person name="Pitluck S."/>
            <person name="Peters L."/>
            <person name="Kyrpides N."/>
            <person name="Mavromatis K."/>
            <person name="Ivanova N."/>
            <person name="Mikhailova N."/>
            <person name="Chertkov O."/>
            <person name="Detter J.C."/>
            <person name="Tapia R."/>
            <person name="Han C."/>
            <person name="Land M."/>
            <person name="Hauser L."/>
            <person name="Markowitz V."/>
            <person name="Cheng J.-F."/>
            <person name="Hugenholtz P."/>
            <person name="Woyke T."/>
            <person name="Wu D."/>
            <person name="Gronow S."/>
            <person name="Wellnitz S."/>
            <person name="Brambilla E."/>
            <person name="Klenk H.-P."/>
            <person name="Eisen J.A."/>
        </authorList>
    </citation>
    <scope>NUCLEOTIDE SEQUENCE [LARGE SCALE GENOMIC DNA]</scope>
    <source>
        <strain evidence="5">ATCC BAA-1111 / DSM 21527 / NCTC 11395 / H</strain>
    </source>
</reference>
<gene>
    <name evidence="4" type="ordered locus">Turpa_1495</name>
</gene>
<feature type="transmembrane region" description="Helical" evidence="1">
    <location>
        <begin position="50"/>
        <end position="70"/>
    </location>
</feature>
<accession>I4B4D6</accession>
<keyword evidence="1" id="KW-0472">Membrane</keyword>
<dbReference type="Pfam" id="PF18184">
    <property type="entry name" value="SLATT_3"/>
    <property type="match status" value="1"/>
</dbReference>
<organism evidence="4 5">
    <name type="scientific">Turneriella parva (strain ATCC BAA-1111 / DSM 21527 / NCTC 11395 / H)</name>
    <name type="common">Leptospira parva</name>
    <dbReference type="NCBI Taxonomy" id="869212"/>
    <lineage>
        <taxon>Bacteria</taxon>
        <taxon>Pseudomonadati</taxon>
        <taxon>Spirochaetota</taxon>
        <taxon>Spirochaetia</taxon>
        <taxon>Leptospirales</taxon>
        <taxon>Leptospiraceae</taxon>
        <taxon>Turneriella</taxon>
    </lineage>
</organism>
<evidence type="ECO:0000313" key="4">
    <source>
        <dbReference type="EMBL" id="AFM12143.1"/>
    </source>
</evidence>